<dbReference type="AlphaFoldDB" id="A0A1Z1M5L7"/>
<keyword evidence="1" id="KW-0472">Membrane</keyword>
<keyword evidence="1" id="KW-1133">Transmembrane helix</keyword>
<organism evidence="2">
    <name type="scientific">Bostrychia tenella</name>
    <dbReference type="NCBI Taxonomy" id="324755"/>
    <lineage>
        <taxon>Eukaryota</taxon>
        <taxon>Rhodophyta</taxon>
        <taxon>Florideophyceae</taxon>
        <taxon>Rhodymeniophycidae</taxon>
        <taxon>Ceramiales</taxon>
        <taxon>Rhodomelaceae</taxon>
        <taxon>Bostrychia</taxon>
    </lineage>
</organism>
<dbReference type="GeneID" id="33354152"/>
<sequence>MSGLKSSSNSVVLFRYFSSFYYFDFIYLYSICINIVS</sequence>
<dbReference type="RefSeq" id="YP_009392591.1">
    <property type="nucleotide sequence ID" value="NC_035264.1"/>
</dbReference>
<keyword evidence="2" id="KW-0150">Chloroplast</keyword>
<geneLocation type="chloroplast" evidence="2"/>
<protein>
    <submittedName>
        <fullName evidence="2">Uncharacterized protein</fullName>
    </submittedName>
</protein>
<gene>
    <name evidence="2" type="primary">orf37</name>
</gene>
<accession>A0A1Z1M5L7</accession>
<reference evidence="2" key="1">
    <citation type="journal article" date="2017" name="J. Phycol.">
        <title>Analysis of chloroplast genomes and a supermatrix inform reclassification of the Rhodomelaceae (Rhodophyta).</title>
        <authorList>
            <person name="Diaz-Tapia P."/>
            <person name="Maggs C.A."/>
            <person name="West J.A."/>
            <person name="Verbruggen H."/>
        </authorList>
    </citation>
    <scope>NUCLEOTIDE SEQUENCE</scope>
    <source>
        <strain evidence="2">JW3079</strain>
    </source>
</reference>
<dbReference type="EMBL" id="MF101417">
    <property type="protein sequence ID" value="ARW61153.1"/>
    <property type="molecule type" value="Genomic_DNA"/>
</dbReference>
<keyword evidence="1" id="KW-0812">Transmembrane</keyword>
<feature type="transmembrane region" description="Helical" evidence="1">
    <location>
        <begin position="20"/>
        <end position="36"/>
    </location>
</feature>
<evidence type="ECO:0000256" key="1">
    <source>
        <dbReference type="SAM" id="Phobius"/>
    </source>
</evidence>
<name>A0A1Z1M5L7_9FLOR</name>
<evidence type="ECO:0000313" key="2">
    <source>
        <dbReference type="EMBL" id="ARW61153.1"/>
    </source>
</evidence>
<keyword evidence="2" id="KW-0934">Plastid</keyword>
<proteinExistence type="predicted"/>